<dbReference type="InterPro" id="IPR029149">
    <property type="entry name" value="Creatin/AminoP/Spt16_N"/>
</dbReference>
<evidence type="ECO:0000313" key="3">
    <source>
        <dbReference type="EMBL" id="GDY51131.1"/>
    </source>
</evidence>
<dbReference type="PANTHER" id="PTHR46112">
    <property type="entry name" value="AMINOPEPTIDASE"/>
    <property type="match status" value="1"/>
</dbReference>
<sequence length="394" mass="43526">MIPDTETVRARWARVQHHLRADGVDAMVVVKPQNTFYLSGYTPMIYSHPVLVVLPAEGEPVFILHALRAHSSRTVSRISDIRPYGRWAKEIGPDHWWQVLAGVMAERGLGDARIGIEGEFLPVNYQRRLELTLPGAVFSDTGQALMRARYVKDAAELESLRVACEIADAGMDAALEAVAARRSEVEVSSAAMRTMQEVWSSLHPDRLAMDFGNLEGGVFNALWAYSLVGDRVPMNSAPPTSRRPVDGEIQWTVIWTAIDGMHAENERSVAVGPLPAERQRAFEALLAIRAEVQPVLRPGLTCAEVYEAARESYVRHGYGDYLPGRIGHGLGLGPHEQPSLGPNDDLVLEPGMTLTFEPNLRIPSFGGLQHSDSLVITEDGHELLTHTRRDLIQV</sequence>
<dbReference type="Gene3D" id="3.90.230.10">
    <property type="entry name" value="Creatinase/methionine aminopeptidase superfamily"/>
    <property type="match status" value="1"/>
</dbReference>
<evidence type="ECO:0000259" key="2">
    <source>
        <dbReference type="Pfam" id="PF01321"/>
    </source>
</evidence>
<name>A0A4D4KP76_STRVO</name>
<feature type="domain" description="Peptidase M24" evidence="1">
    <location>
        <begin position="158"/>
        <end position="378"/>
    </location>
</feature>
<evidence type="ECO:0000313" key="4">
    <source>
        <dbReference type="Proteomes" id="UP000301309"/>
    </source>
</evidence>
<dbReference type="Pfam" id="PF01321">
    <property type="entry name" value="Creatinase_N"/>
    <property type="match status" value="1"/>
</dbReference>
<dbReference type="PANTHER" id="PTHR46112:SF2">
    <property type="entry name" value="XAA-PRO AMINOPEPTIDASE P-RELATED"/>
    <property type="match status" value="1"/>
</dbReference>
<dbReference type="Pfam" id="PF00557">
    <property type="entry name" value="Peptidase_M24"/>
    <property type="match status" value="1"/>
</dbReference>
<dbReference type="Proteomes" id="UP000301309">
    <property type="component" value="Unassembled WGS sequence"/>
</dbReference>
<accession>A0A4D4KP76</accession>
<evidence type="ECO:0000259" key="1">
    <source>
        <dbReference type="Pfam" id="PF00557"/>
    </source>
</evidence>
<dbReference type="CDD" id="cd01066">
    <property type="entry name" value="APP_MetAP"/>
    <property type="match status" value="1"/>
</dbReference>
<dbReference type="RefSeq" id="WP_137976610.1">
    <property type="nucleotide sequence ID" value="NZ_BAAASO010000006.1"/>
</dbReference>
<dbReference type="SUPFAM" id="SSF53092">
    <property type="entry name" value="Creatinase/prolidase N-terminal domain"/>
    <property type="match status" value="1"/>
</dbReference>
<protein>
    <submittedName>
        <fullName evidence="3">Xaa-Pro dipeptidase</fullName>
    </submittedName>
</protein>
<dbReference type="InterPro" id="IPR036005">
    <property type="entry name" value="Creatinase/aminopeptidase-like"/>
</dbReference>
<dbReference type="SUPFAM" id="SSF55920">
    <property type="entry name" value="Creatinase/aminopeptidase"/>
    <property type="match status" value="1"/>
</dbReference>
<feature type="domain" description="Creatinase N-terminal" evidence="2">
    <location>
        <begin position="11"/>
        <end position="151"/>
    </location>
</feature>
<keyword evidence="4" id="KW-1185">Reference proteome</keyword>
<dbReference type="InterPro" id="IPR050659">
    <property type="entry name" value="Peptidase_M24B"/>
</dbReference>
<dbReference type="EMBL" id="BJHW01000001">
    <property type="protein sequence ID" value="GDY51131.1"/>
    <property type="molecule type" value="Genomic_DNA"/>
</dbReference>
<dbReference type="Gene3D" id="3.40.350.10">
    <property type="entry name" value="Creatinase/prolidase N-terminal domain"/>
    <property type="match status" value="1"/>
</dbReference>
<dbReference type="InterPro" id="IPR000587">
    <property type="entry name" value="Creatinase_N"/>
</dbReference>
<comment type="caution">
    <text evidence="3">The sequence shown here is derived from an EMBL/GenBank/DDBJ whole genome shotgun (WGS) entry which is preliminary data.</text>
</comment>
<proteinExistence type="predicted"/>
<gene>
    <name evidence="3" type="primary">pepQ</name>
    <name evidence="3" type="ORF">SVIO_017540</name>
</gene>
<dbReference type="AlphaFoldDB" id="A0A4D4KP76"/>
<reference evidence="3 4" key="1">
    <citation type="journal article" date="2020" name="Int. J. Syst. Evol. Microbiol.">
        <title>Reclassification of Streptomyces castelarensis and Streptomyces sporoclivatus as later heterotypic synonyms of Streptomyces antimycoticus.</title>
        <authorList>
            <person name="Komaki H."/>
            <person name="Tamura T."/>
        </authorList>
    </citation>
    <scope>NUCLEOTIDE SEQUENCE [LARGE SCALE GENOMIC DNA]</scope>
    <source>
        <strain evidence="3 4">NBRC 13459</strain>
    </source>
</reference>
<dbReference type="OrthoDB" id="9806388at2"/>
<dbReference type="InterPro" id="IPR000994">
    <property type="entry name" value="Pept_M24"/>
</dbReference>
<organism evidence="3 4">
    <name type="scientific">Streptomyces violaceusniger</name>
    <dbReference type="NCBI Taxonomy" id="68280"/>
    <lineage>
        <taxon>Bacteria</taxon>
        <taxon>Bacillati</taxon>
        <taxon>Actinomycetota</taxon>
        <taxon>Actinomycetes</taxon>
        <taxon>Kitasatosporales</taxon>
        <taxon>Streptomycetaceae</taxon>
        <taxon>Streptomyces</taxon>
        <taxon>Streptomyces violaceusniger group</taxon>
    </lineage>
</organism>